<dbReference type="EnsemblPlants" id="AES92427">
    <property type="protein sequence ID" value="AES92427"/>
    <property type="gene ID" value="MTR_4g129390"/>
</dbReference>
<evidence type="ECO:0000313" key="2">
    <source>
        <dbReference type="EnsemblPlants" id="AES92427"/>
    </source>
</evidence>
<dbReference type="EMBL" id="CM001220">
    <property type="protein sequence ID" value="AES92427.1"/>
    <property type="molecule type" value="Genomic_DNA"/>
</dbReference>
<evidence type="ECO:0000313" key="3">
    <source>
        <dbReference type="Proteomes" id="UP000002051"/>
    </source>
</evidence>
<dbReference type="HOGENOM" id="CLU_3071713_0_0_1"/>
<reference evidence="2" key="3">
    <citation type="submission" date="2015-04" db="UniProtKB">
        <authorList>
            <consortium name="EnsemblPlants"/>
        </authorList>
    </citation>
    <scope>IDENTIFICATION</scope>
    <source>
        <strain evidence="2">cv. Jemalong A17</strain>
    </source>
</reference>
<keyword evidence="3" id="KW-1185">Reference proteome</keyword>
<sequence length="53" mass="6099">MGLNDEILDFEGRRPIRSPFYGSDGPEIFSDFLGSFRAIRSSSLKTRFLTKNR</sequence>
<reference evidence="1 3" key="2">
    <citation type="journal article" date="2014" name="BMC Genomics">
        <title>An improved genome release (version Mt4.0) for the model legume Medicago truncatula.</title>
        <authorList>
            <person name="Tang H."/>
            <person name="Krishnakumar V."/>
            <person name="Bidwell S."/>
            <person name="Rosen B."/>
            <person name="Chan A."/>
            <person name="Zhou S."/>
            <person name="Gentzbittel L."/>
            <person name="Childs K.L."/>
            <person name="Yandell M."/>
            <person name="Gundlach H."/>
            <person name="Mayer K.F."/>
            <person name="Schwartz D.C."/>
            <person name="Town C.D."/>
        </authorList>
    </citation>
    <scope>GENOME REANNOTATION</scope>
    <source>
        <strain evidence="2 3">cv. Jemalong A17</strain>
    </source>
</reference>
<name>G7JEB3_MEDTR</name>
<protein>
    <submittedName>
        <fullName evidence="1 2">Uncharacterized protein</fullName>
    </submittedName>
</protein>
<dbReference type="Proteomes" id="UP000002051">
    <property type="component" value="Chromosome 4"/>
</dbReference>
<accession>G7JEB3</accession>
<gene>
    <name evidence="1" type="ordered locus">MTR_4g129390</name>
</gene>
<reference evidence="1 3" key="1">
    <citation type="journal article" date="2011" name="Nature">
        <title>The Medicago genome provides insight into the evolution of rhizobial symbioses.</title>
        <authorList>
            <person name="Young N.D."/>
            <person name="Debelle F."/>
            <person name="Oldroyd G.E."/>
            <person name="Geurts R."/>
            <person name="Cannon S.B."/>
            <person name="Udvardi M.K."/>
            <person name="Benedito V.A."/>
            <person name="Mayer K.F."/>
            <person name="Gouzy J."/>
            <person name="Schoof H."/>
            <person name="Van de Peer Y."/>
            <person name="Proost S."/>
            <person name="Cook D.R."/>
            <person name="Meyers B.C."/>
            <person name="Spannagl M."/>
            <person name="Cheung F."/>
            <person name="De Mita S."/>
            <person name="Krishnakumar V."/>
            <person name="Gundlach H."/>
            <person name="Zhou S."/>
            <person name="Mudge J."/>
            <person name="Bharti A.K."/>
            <person name="Murray J.D."/>
            <person name="Naoumkina M.A."/>
            <person name="Rosen B."/>
            <person name="Silverstein K.A."/>
            <person name="Tang H."/>
            <person name="Rombauts S."/>
            <person name="Zhao P.X."/>
            <person name="Zhou P."/>
            <person name="Barbe V."/>
            <person name="Bardou P."/>
            <person name="Bechner M."/>
            <person name="Bellec A."/>
            <person name="Berger A."/>
            <person name="Berges H."/>
            <person name="Bidwell S."/>
            <person name="Bisseling T."/>
            <person name="Choisne N."/>
            <person name="Couloux A."/>
            <person name="Denny R."/>
            <person name="Deshpande S."/>
            <person name="Dai X."/>
            <person name="Doyle J.J."/>
            <person name="Dudez A.M."/>
            <person name="Farmer A.D."/>
            <person name="Fouteau S."/>
            <person name="Franken C."/>
            <person name="Gibelin C."/>
            <person name="Gish J."/>
            <person name="Goldstein S."/>
            <person name="Gonzalez A.J."/>
            <person name="Green P.J."/>
            <person name="Hallab A."/>
            <person name="Hartog M."/>
            <person name="Hua A."/>
            <person name="Humphray S.J."/>
            <person name="Jeong D.H."/>
            <person name="Jing Y."/>
            <person name="Jocker A."/>
            <person name="Kenton S.M."/>
            <person name="Kim D.J."/>
            <person name="Klee K."/>
            <person name="Lai H."/>
            <person name="Lang C."/>
            <person name="Lin S."/>
            <person name="Macmil S.L."/>
            <person name="Magdelenat G."/>
            <person name="Matthews L."/>
            <person name="McCorrison J."/>
            <person name="Monaghan E.L."/>
            <person name="Mun J.H."/>
            <person name="Najar F.Z."/>
            <person name="Nicholson C."/>
            <person name="Noirot C."/>
            <person name="O'Bleness M."/>
            <person name="Paule C.R."/>
            <person name="Poulain J."/>
            <person name="Prion F."/>
            <person name="Qin B."/>
            <person name="Qu C."/>
            <person name="Retzel E.F."/>
            <person name="Riddle C."/>
            <person name="Sallet E."/>
            <person name="Samain S."/>
            <person name="Samson N."/>
            <person name="Sanders I."/>
            <person name="Saurat O."/>
            <person name="Scarpelli C."/>
            <person name="Schiex T."/>
            <person name="Segurens B."/>
            <person name="Severin A.J."/>
            <person name="Sherrier D.J."/>
            <person name="Shi R."/>
            <person name="Sims S."/>
            <person name="Singer S.R."/>
            <person name="Sinharoy S."/>
            <person name="Sterck L."/>
            <person name="Viollet A."/>
            <person name="Wang B.B."/>
            <person name="Wang K."/>
            <person name="Wang M."/>
            <person name="Wang X."/>
            <person name="Warfsmann J."/>
            <person name="Weissenbach J."/>
            <person name="White D.D."/>
            <person name="White J.D."/>
            <person name="Wiley G.B."/>
            <person name="Wincker P."/>
            <person name="Xing Y."/>
            <person name="Yang L."/>
            <person name="Yao Z."/>
            <person name="Ying F."/>
            <person name="Zhai J."/>
            <person name="Zhou L."/>
            <person name="Zuber A."/>
            <person name="Denarie J."/>
            <person name="Dixon R.A."/>
            <person name="May G.D."/>
            <person name="Schwartz D.C."/>
            <person name="Rogers J."/>
            <person name="Quetier F."/>
            <person name="Town C.D."/>
            <person name="Roe B.A."/>
        </authorList>
    </citation>
    <scope>NUCLEOTIDE SEQUENCE [LARGE SCALE GENOMIC DNA]</scope>
    <source>
        <strain evidence="1">A17</strain>
        <strain evidence="2 3">cv. Jemalong A17</strain>
    </source>
</reference>
<proteinExistence type="predicted"/>
<dbReference type="AlphaFoldDB" id="G7JEB3"/>
<evidence type="ECO:0000313" key="1">
    <source>
        <dbReference type="EMBL" id="AES92427.1"/>
    </source>
</evidence>
<dbReference type="PaxDb" id="3880-AES92427"/>
<organism evidence="1 3">
    <name type="scientific">Medicago truncatula</name>
    <name type="common">Barrel medic</name>
    <name type="synonym">Medicago tribuloides</name>
    <dbReference type="NCBI Taxonomy" id="3880"/>
    <lineage>
        <taxon>Eukaryota</taxon>
        <taxon>Viridiplantae</taxon>
        <taxon>Streptophyta</taxon>
        <taxon>Embryophyta</taxon>
        <taxon>Tracheophyta</taxon>
        <taxon>Spermatophyta</taxon>
        <taxon>Magnoliopsida</taxon>
        <taxon>eudicotyledons</taxon>
        <taxon>Gunneridae</taxon>
        <taxon>Pentapetalae</taxon>
        <taxon>rosids</taxon>
        <taxon>fabids</taxon>
        <taxon>Fabales</taxon>
        <taxon>Fabaceae</taxon>
        <taxon>Papilionoideae</taxon>
        <taxon>50 kb inversion clade</taxon>
        <taxon>NPAAA clade</taxon>
        <taxon>Hologalegina</taxon>
        <taxon>IRL clade</taxon>
        <taxon>Trifolieae</taxon>
        <taxon>Medicago</taxon>
    </lineage>
</organism>